<keyword evidence="2 6" id="KW-0812">Transmembrane</keyword>
<accession>A0AA86IXZ1</accession>
<keyword evidence="3 6" id="KW-1133">Transmembrane helix</keyword>
<evidence type="ECO:0000313" key="9">
    <source>
        <dbReference type="Proteomes" id="UP001329151"/>
    </source>
</evidence>
<evidence type="ECO:0000256" key="1">
    <source>
        <dbReference type="ARBA" id="ARBA00022475"/>
    </source>
</evidence>
<feature type="compositionally biased region" description="Low complexity" evidence="5">
    <location>
        <begin position="103"/>
        <end position="115"/>
    </location>
</feature>
<keyword evidence="4 6" id="KW-0472">Membrane</keyword>
<evidence type="ECO:0000259" key="7">
    <source>
        <dbReference type="Pfam" id="PF06305"/>
    </source>
</evidence>
<gene>
    <name evidence="8" type="ORF">RGQ30_08400</name>
</gene>
<feature type="compositionally biased region" description="Polar residues" evidence="5">
    <location>
        <begin position="89"/>
        <end position="98"/>
    </location>
</feature>
<sequence>MKIIAWVVRIALFLVVLTFSLRNTELVTVKWLPGLEVQVQLVVALLIALLVGAVFAWVCLVPSWLKAKRNATVATKNVERLERELSQLKAQSNNSNTPVIEEPLPLLSLGPSHGI</sequence>
<evidence type="ECO:0000313" key="8">
    <source>
        <dbReference type="EMBL" id="BET25339.1"/>
    </source>
</evidence>
<evidence type="ECO:0000256" key="2">
    <source>
        <dbReference type="ARBA" id="ARBA00022692"/>
    </source>
</evidence>
<evidence type="ECO:0000256" key="4">
    <source>
        <dbReference type="ARBA" id="ARBA00023136"/>
    </source>
</evidence>
<feature type="region of interest" description="Disordered" evidence="5">
    <location>
        <begin position="89"/>
        <end position="115"/>
    </location>
</feature>
<dbReference type="GO" id="GO:0005886">
    <property type="term" value="C:plasma membrane"/>
    <property type="evidence" value="ECO:0007669"/>
    <property type="project" value="InterPro"/>
</dbReference>
<feature type="transmembrane region" description="Helical" evidence="6">
    <location>
        <begin position="42"/>
        <end position="61"/>
    </location>
</feature>
<dbReference type="RefSeq" id="WP_130558172.1">
    <property type="nucleotide sequence ID" value="NZ_AP028947.1"/>
</dbReference>
<dbReference type="Proteomes" id="UP001329151">
    <property type="component" value="Chromosome"/>
</dbReference>
<protein>
    <recommendedName>
        <fullName evidence="7">Lipopolysaccharide assembly protein A domain-containing protein</fullName>
    </recommendedName>
</protein>
<evidence type="ECO:0000256" key="3">
    <source>
        <dbReference type="ARBA" id="ARBA00022989"/>
    </source>
</evidence>
<evidence type="ECO:0000256" key="5">
    <source>
        <dbReference type="SAM" id="MobiDB-lite"/>
    </source>
</evidence>
<name>A0AA86IXZ1_9BURK</name>
<organism evidence="8 9">
    <name type="scientific">Limnobacter thiooxidans</name>
    <dbReference type="NCBI Taxonomy" id="131080"/>
    <lineage>
        <taxon>Bacteria</taxon>
        <taxon>Pseudomonadati</taxon>
        <taxon>Pseudomonadota</taxon>
        <taxon>Betaproteobacteria</taxon>
        <taxon>Burkholderiales</taxon>
        <taxon>Burkholderiaceae</taxon>
        <taxon>Limnobacter</taxon>
    </lineage>
</organism>
<dbReference type="InterPro" id="IPR010445">
    <property type="entry name" value="LapA_dom"/>
</dbReference>
<keyword evidence="1" id="KW-1003">Cell membrane</keyword>
<dbReference type="AlphaFoldDB" id="A0AA86IXZ1"/>
<evidence type="ECO:0000256" key="6">
    <source>
        <dbReference type="SAM" id="Phobius"/>
    </source>
</evidence>
<dbReference type="Pfam" id="PF06305">
    <property type="entry name" value="LapA_dom"/>
    <property type="match status" value="1"/>
</dbReference>
<keyword evidence="9" id="KW-1185">Reference proteome</keyword>
<reference evidence="8 9" key="1">
    <citation type="submission" date="2023-10" db="EMBL/GenBank/DDBJ databases">
        <title>Complete Genome Sequence of Limnobacter thiooxidans CS-K2T, Isolated from freshwater lake sediments in Bavaria, Germany.</title>
        <authorList>
            <person name="Naruki M."/>
            <person name="Watanabe A."/>
            <person name="Warashina T."/>
            <person name="Morita T."/>
            <person name="Arakawa K."/>
        </authorList>
    </citation>
    <scope>NUCLEOTIDE SEQUENCE [LARGE SCALE GENOMIC DNA]</scope>
    <source>
        <strain evidence="8 9">CS-K2</strain>
    </source>
</reference>
<feature type="domain" description="Lipopolysaccharide assembly protein A" evidence="7">
    <location>
        <begin position="23"/>
        <end position="85"/>
    </location>
</feature>
<dbReference type="EMBL" id="AP028947">
    <property type="protein sequence ID" value="BET25339.1"/>
    <property type="molecule type" value="Genomic_DNA"/>
</dbReference>
<proteinExistence type="predicted"/>
<dbReference type="KEGG" id="lto:RGQ30_08400"/>